<dbReference type="PANTHER" id="PTHR33067">
    <property type="entry name" value="RNA-DIRECTED DNA POLYMERASE-RELATED"/>
    <property type="match status" value="1"/>
</dbReference>
<organism evidence="2 3">
    <name type="scientific">Acer saccharum</name>
    <name type="common">Sugar maple</name>
    <dbReference type="NCBI Taxonomy" id="4024"/>
    <lineage>
        <taxon>Eukaryota</taxon>
        <taxon>Viridiplantae</taxon>
        <taxon>Streptophyta</taxon>
        <taxon>Embryophyta</taxon>
        <taxon>Tracheophyta</taxon>
        <taxon>Spermatophyta</taxon>
        <taxon>Magnoliopsida</taxon>
        <taxon>eudicotyledons</taxon>
        <taxon>Gunneridae</taxon>
        <taxon>Pentapetalae</taxon>
        <taxon>rosids</taxon>
        <taxon>malvids</taxon>
        <taxon>Sapindales</taxon>
        <taxon>Sapindaceae</taxon>
        <taxon>Hippocastanoideae</taxon>
        <taxon>Acereae</taxon>
        <taxon>Acer</taxon>
    </lineage>
</organism>
<evidence type="ECO:0000256" key="1">
    <source>
        <dbReference type="SAM" id="MobiDB-lite"/>
    </source>
</evidence>
<sequence>MVRITKPLDLSNFSKEDMDKLQIEFEVERSKRMDEMDRMIKMNQELISMSTELVLARAVLKEENDAFQEFRCMHGKRSLGRGVHPPLGESSRVGRIVREVEEIPRQTMSTVGQEPRREDEAPPREEVTQETPTNQGQRMTMGEFGNLEAWQIAEALQKQETGKFPSHTEQAKEGNFINMDGARDEAMMFEEAFRAKVDDPGSFVIPISVGGSELLKGMLDLGASINMMPLALYEKLGLVGLEPTRKKLMLANQTSRVPHGEIKDIPILVDGIVISMDFVVLNIEEKSNDVTRWQVLLDFLLLLDEVFCVACASSKVLYLLGRNKDNLQVLEGRANQECS</sequence>
<keyword evidence="3" id="KW-1185">Reference proteome</keyword>
<name>A0AA39W811_ACESA</name>
<reference evidence="2" key="2">
    <citation type="submission" date="2023-06" db="EMBL/GenBank/DDBJ databases">
        <authorList>
            <person name="Swenson N.G."/>
            <person name="Wegrzyn J.L."/>
            <person name="Mcevoy S.L."/>
        </authorList>
    </citation>
    <scope>NUCLEOTIDE SEQUENCE</scope>
    <source>
        <strain evidence="2">NS2018</strain>
        <tissue evidence="2">Leaf</tissue>
    </source>
</reference>
<dbReference type="EMBL" id="JAUESC010000001">
    <property type="protein sequence ID" value="KAK0606613.1"/>
    <property type="molecule type" value="Genomic_DNA"/>
</dbReference>
<feature type="compositionally biased region" description="Basic and acidic residues" evidence="1">
    <location>
        <begin position="114"/>
        <end position="127"/>
    </location>
</feature>
<dbReference type="InterPro" id="IPR021109">
    <property type="entry name" value="Peptidase_aspartic_dom_sf"/>
</dbReference>
<accession>A0AA39W811</accession>
<dbReference type="Proteomes" id="UP001168877">
    <property type="component" value="Unassembled WGS sequence"/>
</dbReference>
<gene>
    <name evidence="2" type="ORF">LWI29_001539</name>
</gene>
<feature type="compositionally biased region" description="Polar residues" evidence="1">
    <location>
        <begin position="129"/>
        <end position="138"/>
    </location>
</feature>
<protein>
    <submittedName>
        <fullName evidence="2">Uncharacterized protein</fullName>
    </submittedName>
</protein>
<proteinExistence type="predicted"/>
<evidence type="ECO:0000313" key="3">
    <source>
        <dbReference type="Proteomes" id="UP001168877"/>
    </source>
</evidence>
<dbReference type="CDD" id="cd00303">
    <property type="entry name" value="retropepsin_like"/>
    <property type="match status" value="1"/>
</dbReference>
<dbReference type="Pfam" id="PF13650">
    <property type="entry name" value="Asp_protease_2"/>
    <property type="match status" value="1"/>
</dbReference>
<dbReference type="PANTHER" id="PTHR33067:SF9">
    <property type="entry name" value="RNA-DIRECTED DNA POLYMERASE"/>
    <property type="match status" value="1"/>
</dbReference>
<dbReference type="Gene3D" id="2.40.70.10">
    <property type="entry name" value="Acid Proteases"/>
    <property type="match status" value="1"/>
</dbReference>
<dbReference type="AlphaFoldDB" id="A0AA39W811"/>
<feature type="region of interest" description="Disordered" evidence="1">
    <location>
        <begin position="106"/>
        <end position="139"/>
    </location>
</feature>
<comment type="caution">
    <text evidence="2">The sequence shown here is derived from an EMBL/GenBank/DDBJ whole genome shotgun (WGS) entry which is preliminary data.</text>
</comment>
<evidence type="ECO:0000313" key="2">
    <source>
        <dbReference type="EMBL" id="KAK0606613.1"/>
    </source>
</evidence>
<reference evidence="2" key="1">
    <citation type="journal article" date="2022" name="Plant J.">
        <title>Strategies of tolerance reflected in two North American maple genomes.</title>
        <authorList>
            <person name="McEvoy S.L."/>
            <person name="Sezen U.U."/>
            <person name="Trouern-Trend A."/>
            <person name="McMahon S.M."/>
            <person name="Schaberg P.G."/>
            <person name="Yang J."/>
            <person name="Wegrzyn J.L."/>
            <person name="Swenson N.G."/>
        </authorList>
    </citation>
    <scope>NUCLEOTIDE SEQUENCE</scope>
    <source>
        <strain evidence="2">NS2018</strain>
    </source>
</reference>